<accession>A0A2T7E8C8</accession>
<evidence type="ECO:0000313" key="2">
    <source>
        <dbReference type="Proteomes" id="UP000244336"/>
    </source>
</evidence>
<protein>
    <submittedName>
        <fullName evidence="1">Uncharacterized protein</fullName>
    </submittedName>
</protein>
<sequence length="100" mass="11376">MEANPYRAIYTTPHQMDGQLSTSMVPCLNFGSSSGSILYRFATKNDHQSIKIPPSDPQVLLELVSTSWSFCLILGRYIPQKKWVQISRISAVCWKLVRNE</sequence>
<dbReference type="AlphaFoldDB" id="A0A2T7E8C8"/>
<reference evidence="1 2" key="1">
    <citation type="submission" date="2018-04" db="EMBL/GenBank/DDBJ databases">
        <title>WGS assembly of Panicum hallii var. hallii HAL2.</title>
        <authorList>
            <person name="Lovell J."/>
            <person name="Jenkins J."/>
            <person name="Lowry D."/>
            <person name="Mamidi S."/>
            <person name="Sreedasyam A."/>
            <person name="Weng X."/>
            <person name="Barry K."/>
            <person name="Bonette J."/>
            <person name="Campitelli B."/>
            <person name="Daum C."/>
            <person name="Gordon S."/>
            <person name="Gould B."/>
            <person name="Lipzen A."/>
            <person name="MacQueen A."/>
            <person name="Palacio-Mejia J."/>
            <person name="Plott C."/>
            <person name="Shakirov E."/>
            <person name="Shu S."/>
            <person name="Yoshinaga Y."/>
            <person name="Zane M."/>
            <person name="Rokhsar D."/>
            <person name="Grimwood J."/>
            <person name="Schmutz J."/>
            <person name="Juenger T."/>
        </authorList>
    </citation>
    <scope>NUCLEOTIDE SEQUENCE [LARGE SCALE GENOMIC DNA]</scope>
    <source>
        <strain evidence="2">cv. HAL2</strain>
    </source>
</reference>
<name>A0A2T7E8C8_9POAL</name>
<dbReference type="Proteomes" id="UP000244336">
    <property type="component" value="Chromosome 3"/>
</dbReference>
<proteinExistence type="predicted"/>
<keyword evidence="2" id="KW-1185">Reference proteome</keyword>
<organism evidence="1 2">
    <name type="scientific">Panicum hallii var. hallii</name>
    <dbReference type="NCBI Taxonomy" id="1504633"/>
    <lineage>
        <taxon>Eukaryota</taxon>
        <taxon>Viridiplantae</taxon>
        <taxon>Streptophyta</taxon>
        <taxon>Embryophyta</taxon>
        <taxon>Tracheophyta</taxon>
        <taxon>Spermatophyta</taxon>
        <taxon>Magnoliopsida</taxon>
        <taxon>Liliopsida</taxon>
        <taxon>Poales</taxon>
        <taxon>Poaceae</taxon>
        <taxon>PACMAD clade</taxon>
        <taxon>Panicoideae</taxon>
        <taxon>Panicodae</taxon>
        <taxon>Paniceae</taxon>
        <taxon>Panicinae</taxon>
        <taxon>Panicum</taxon>
        <taxon>Panicum sect. Panicum</taxon>
    </lineage>
</organism>
<gene>
    <name evidence="1" type="ORF">GQ55_3G115600</name>
</gene>
<dbReference type="Gramene" id="PUZ64084">
    <property type="protein sequence ID" value="PUZ64084"/>
    <property type="gene ID" value="GQ55_3G115600"/>
</dbReference>
<evidence type="ECO:0000313" key="1">
    <source>
        <dbReference type="EMBL" id="PUZ64084.1"/>
    </source>
</evidence>
<dbReference type="EMBL" id="CM009751">
    <property type="protein sequence ID" value="PUZ64084.1"/>
    <property type="molecule type" value="Genomic_DNA"/>
</dbReference>